<name>A0A5E4M7F7_9HEMI</name>
<dbReference type="EMBL" id="CABPRJ010000020">
    <property type="protein sequence ID" value="VVC25787.1"/>
    <property type="molecule type" value="Genomic_DNA"/>
</dbReference>
<reference evidence="1 2" key="1">
    <citation type="submission" date="2019-08" db="EMBL/GenBank/DDBJ databases">
        <authorList>
            <person name="Alioto T."/>
            <person name="Alioto T."/>
            <person name="Gomez Garrido J."/>
        </authorList>
    </citation>
    <scope>NUCLEOTIDE SEQUENCE [LARGE SCALE GENOMIC DNA]</scope>
</reference>
<evidence type="ECO:0000313" key="1">
    <source>
        <dbReference type="EMBL" id="VVC25787.1"/>
    </source>
</evidence>
<gene>
    <name evidence="1" type="ORF">CINCED_3A004713</name>
</gene>
<dbReference type="AlphaFoldDB" id="A0A5E4M7F7"/>
<organism evidence="1 2">
    <name type="scientific">Cinara cedri</name>
    <dbReference type="NCBI Taxonomy" id="506608"/>
    <lineage>
        <taxon>Eukaryota</taxon>
        <taxon>Metazoa</taxon>
        <taxon>Ecdysozoa</taxon>
        <taxon>Arthropoda</taxon>
        <taxon>Hexapoda</taxon>
        <taxon>Insecta</taxon>
        <taxon>Pterygota</taxon>
        <taxon>Neoptera</taxon>
        <taxon>Paraneoptera</taxon>
        <taxon>Hemiptera</taxon>
        <taxon>Sternorrhyncha</taxon>
        <taxon>Aphidomorpha</taxon>
        <taxon>Aphidoidea</taxon>
        <taxon>Aphididae</taxon>
        <taxon>Lachninae</taxon>
        <taxon>Cinara</taxon>
    </lineage>
</organism>
<dbReference type="Proteomes" id="UP000325440">
    <property type="component" value="Unassembled WGS sequence"/>
</dbReference>
<evidence type="ECO:0000313" key="2">
    <source>
        <dbReference type="Proteomes" id="UP000325440"/>
    </source>
</evidence>
<proteinExistence type="predicted"/>
<accession>A0A5E4M7F7</accession>
<keyword evidence="2" id="KW-1185">Reference proteome</keyword>
<sequence>MDIRRLNREVILKESSIKILTYADDFVPMEELPNALGLLFNRLQIMASKEGLQTNKSKTKYIVLGKQKTADIYMYL</sequence>
<protein>
    <recommendedName>
        <fullName evidence="3">Reverse transcriptase domain</fullName>
    </recommendedName>
</protein>
<evidence type="ECO:0008006" key="3">
    <source>
        <dbReference type="Google" id="ProtNLM"/>
    </source>
</evidence>